<dbReference type="EC" id="2.7.13.3" evidence="3"/>
<evidence type="ECO:0000256" key="1">
    <source>
        <dbReference type="ARBA" id="ARBA00000085"/>
    </source>
</evidence>
<keyword evidence="8" id="KW-0418">Kinase</keyword>
<dbReference type="PANTHER" id="PTHR45453">
    <property type="entry name" value="PHOSPHATE REGULON SENSOR PROTEIN PHOR"/>
    <property type="match status" value="1"/>
</dbReference>
<proteinExistence type="predicted"/>
<reference evidence="15 16" key="1">
    <citation type="submission" date="2017-02" db="EMBL/GenBank/DDBJ databases">
        <title>Draft genome of Acidibacillus ferrooxidans Huett2.</title>
        <authorList>
            <person name="Schopf S."/>
        </authorList>
    </citation>
    <scope>NUCLEOTIDE SEQUENCE [LARGE SCALE GENOMIC DNA]</scope>
    <source>
        <strain evidence="15 16">Huett2</strain>
    </source>
</reference>
<keyword evidence="11 12" id="KW-0472">Membrane</keyword>
<evidence type="ECO:0000259" key="14">
    <source>
        <dbReference type="PROSITE" id="PS50885"/>
    </source>
</evidence>
<dbReference type="Pfam" id="PF00672">
    <property type="entry name" value="HAMP"/>
    <property type="match status" value="1"/>
</dbReference>
<protein>
    <recommendedName>
        <fullName evidence="3">histidine kinase</fullName>
        <ecNumber evidence="3">2.7.13.3</ecNumber>
    </recommendedName>
</protein>
<name>A0A1V4ET74_9BACL</name>
<dbReference type="EMBL" id="MWPS01000022">
    <property type="protein sequence ID" value="OPG16119.1"/>
    <property type="molecule type" value="Genomic_DNA"/>
</dbReference>
<keyword evidence="7" id="KW-0547">Nucleotide-binding</keyword>
<dbReference type="PRINTS" id="PR00344">
    <property type="entry name" value="BCTRLSENSOR"/>
</dbReference>
<dbReference type="Gene3D" id="6.10.340.10">
    <property type="match status" value="1"/>
</dbReference>
<dbReference type="InterPro" id="IPR036097">
    <property type="entry name" value="HisK_dim/P_sf"/>
</dbReference>
<dbReference type="InterPro" id="IPR003661">
    <property type="entry name" value="HisK_dim/P_dom"/>
</dbReference>
<dbReference type="PROSITE" id="PS50885">
    <property type="entry name" value="HAMP"/>
    <property type="match status" value="1"/>
</dbReference>
<evidence type="ECO:0000256" key="5">
    <source>
        <dbReference type="ARBA" id="ARBA00022553"/>
    </source>
</evidence>
<feature type="transmembrane region" description="Helical" evidence="12">
    <location>
        <begin position="53"/>
        <end position="77"/>
    </location>
</feature>
<evidence type="ECO:0000313" key="16">
    <source>
        <dbReference type="Proteomes" id="UP000190229"/>
    </source>
</evidence>
<dbReference type="AlphaFoldDB" id="A0A1V4ET74"/>
<evidence type="ECO:0000256" key="12">
    <source>
        <dbReference type="SAM" id="Phobius"/>
    </source>
</evidence>
<comment type="caution">
    <text evidence="15">The sequence shown here is derived from an EMBL/GenBank/DDBJ whole genome shotgun (WGS) entry which is preliminary data.</text>
</comment>
<dbReference type="InterPro" id="IPR036890">
    <property type="entry name" value="HATPase_C_sf"/>
</dbReference>
<dbReference type="PROSITE" id="PS50109">
    <property type="entry name" value="HIS_KIN"/>
    <property type="match status" value="1"/>
</dbReference>
<gene>
    <name evidence="15" type="ORF">B2M26_08750</name>
</gene>
<dbReference type="SUPFAM" id="SSF55874">
    <property type="entry name" value="ATPase domain of HSP90 chaperone/DNA topoisomerase II/histidine kinase"/>
    <property type="match status" value="1"/>
</dbReference>
<keyword evidence="10" id="KW-0902">Two-component regulatory system</keyword>
<keyword evidence="12" id="KW-0812">Transmembrane</keyword>
<dbReference type="SMART" id="SM00388">
    <property type="entry name" value="HisKA"/>
    <property type="match status" value="1"/>
</dbReference>
<dbReference type="InterPro" id="IPR004358">
    <property type="entry name" value="Sig_transdc_His_kin-like_C"/>
</dbReference>
<keyword evidence="6" id="KW-0808">Transferase</keyword>
<dbReference type="GO" id="GO:0005886">
    <property type="term" value="C:plasma membrane"/>
    <property type="evidence" value="ECO:0007669"/>
    <property type="project" value="UniProtKB-SubCell"/>
</dbReference>
<dbReference type="FunFam" id="3.30.565.10:FF:000006">
    <property type="entry name" value="Sensor histidine kinase WalK"/>
    <property type="match status" value="1"/>
</dbReference>
<evidence type="ECO:0000256" key="7">
    <source>
        <dbReference type="ARBA" id="ARBA00022741"/>
    </source>
</evidence>
<dbReference type="Pfam" id="PF02518">
    <property type="entry name" value="HATPase_c"/>
    <property type="match status" value="1"/>
</dbReference>
<evidence type="ECO:0000256" key="4">
    <source>
        <dbReference type="ARBA" id="ARBA00022475"/>
    </source>
</evidence>
<dbReference type="CDD" id="cd06225">
    <property type="entry name" value="HAMP"/>
    <property type="match status" value="1"/>
</dbReference>
<dbReference type="CDD" id="cd00082">
    <property type="entry name" value="HisKA"/>
    <property type="match status" value="1"/>
</dbReference>
<evidence type="ECO:0000256" key="10">
    <source>
        <dbReference type="ARBA" id="ARBA00023012"/>
    </source>
</evidence>
<dbReference type="FunFam" id="1.10.287.130:FF:000001">
    <property type="entry name" value="Two-component sensor histidine kinase"/>
    <property type="match status" value="1"/>
</dbReference>
<feature type="domain" description="Histidine kinase" evidence="13">
    <location>
        <begin position="134"/>
        <end position="352"/>
    </location>
</feature>
<comment type="subcellular location">
    <subcellularLocation>
        <location evidence="2">Cell membrane</location>
        <topology evidence="2">Multi-pass membrane protein</topology>
    </subcellularLocation>
</comment>
<feature type="transmembrane region" description="Helical" evidence="12">
    <location>
        <begin position="7"/>
        <end position="29"/>
    </location>
</feature>
<dbReference type="Gene3D" id="1.10.287.130">
    <property type="match status" value="1"/>
</dbReference>
<comment type="catalytic activity">
    <reaction evidence="1">
        <text>ATP + protein L-histidine = ADP + protein N-phospho-L-histidine.</text>
        <dbReference type="EC" id="2.7.13.3"/>
    </reaction>
</comment>
<keyword evidence="4" id="KW-1003">Cell membrane</keyword>
<keyword evidence="16" id="KW-1185">Reference proteome</keyword>
<dbReference type="PANTHER" id="PTHR45453:SF1">
    <property type="entry name" value="PHOSPHATE REGULON SENSOR PROTEIN PHOR"/>
    <property type="match status" value="1"/>
</dbReference>
<evidence type="ECO:0000256" key="11">
    <source>
        <dbReference type="ARBA" id="ARBA00023136"/>
    </source>
</evidence>
<dbReference type="Pfam" id="PF00512">
    <property type="entry name" value="HisKA"/>
    <property type="match status" value="1"/>
</dbReference>
<dbReference type="Proteomes" id="UP000190229">
    <property type="component" value="Unassembled WGS sequence"/>
</dbReference>
<evidence type="ECO:0000313" key="15">
    <source>
        <dbReference type="EMBL" id="OPG16119.1"/>
    </source>
</evidence>
<dbReference type="SUPFAM" id="SSF47384">
    <property type="entry name" value="Homodimeric domain of signal transducing histidine kinase"/>
    <property type="match status" value="1"/>
</dbReference>
<dbReference type="GO" id="GO:0016036">
    <property type="term" value="P:cellular response to phosphate starvation"/>
    <property type="evidence" value="ECO:0007669"/>
    <property type="project" value="TreeGrafter"/>
</dbReference>
<dbReference type="InterPro" id="IPR005467">
    <property type="entry name" value="His_kinase_dom"/>
</dbReference>
<sequence>MIRSRIAVKLGASILGLMLVVLSALYLSLEQLMVHVAQFRDISHAASSRVEQMLVLAAVGAILLTAGLAIVLSHRLAQPLLAMRRATREISRGQYHIRVPASGRDEVSQLGQAINDLAKHLDYLDKTRKQFLADVAHELRTPLTYIKGYSEVVYKGMAESPDAVNRYLALIYEETQRVERLIQDLFTLAQADEGVLLPIHREKIQVNEWIRNLVDRVSARAATKDVTVDVHIAQTFCVEGDPVRLEQALINVLDNAVRYTLSGGMVSVAVAQEGDFLLLQVSDTGIGIPREELPYIWERLYRVEKSRSRGGGGSGLGLAIVKQIVESHGGYVSAKSEEGKGTVITLGVPLHAGVDTGGDRA</sequence>
<evidence type="ECO:0000256" key="2">
    <source>
        <dbReference type="ARBA" id="ARBA00004651"/>
    </source>
</evidence>
<evidence type="ECO:0000256" key="9">
    <source>
        <dbReference type="ARBA" id="ARBA00022840"/>
    </source>
</evidence>
<dbReference type="SMART" id="SM00387">
    <property type="entry name" value="HATPase_c"/>
    <property type="match status" value="1"/>
</dbReference>
<dbReference type="GO" id="GO:0004721">
    <property type="term" value="F:phosphoprotein phosphatase activity"/>
    <property type="evidence" value="ECO:0007669"/>
    <property type="project" value="TreeGrafter"/>
</dbReference>
<dbReference type="SMART" id="SM00304">
    <property type="entry name" value="HAMP"/>
    <property type="match status" value="1"/>
</dbReference>
<evidence type="ECO:0000256" key="8">
    <source>
        <dbReference type="ARBA" id="ARBA00022777"/>
    </source>
</evidence>
<dbReference type="SUPFAM" id="SSF158472">
    <property type="entry name" value="HAMP domain-like"/>
    <property type="match status" value="1"/>
</dbReference>
<dbReference type="GO" id="GO:0005524">
    <property type="term" value="F:ATP binding"/>
    <property type="evidence" value="ECO:0007669"/>
    <property type="project" value="UniProtKB-KW"/>
</dbReference>
<keyword evidence="12" id="KW-1133">Transmembrane helix</keyword>
<dbReference type="InterPro" id="IPR050351">
    <property type="entry name" value="BphY/WalK/GraS-like"/>
</dbReference>
<keyword evidence="9" id="KW-0067">ATP-binding</keyword>
<evidence type="ECO:0000256" key="3">
    <source>
        <dbReference type="ARBA" id="ARBA00012438"/>
    </source>
</evidence>
<dbReference type="InterPro" id="IPR003660">
    <property type="entry name" value="HAMP_dom"/>
</dbReference>
<evidence type="ECO:0000256" key="6">
    <source>
        <dbReference type="ARBA" id="ARBA00022679"/>
    </source>
</evidence>
<dbReference type="InterPro" id="IPR003594">
    <property type="entry name" value="HATPase_dom"/>
</dbReference>
<dbReference type="CDD" id="cd00075">
    <property type="entry name" value="HATPase"/>
    <property type="match status" value="1"/>
</dbReference>
<organism evidence="15 16">
    <name type="scientific">Ferroacidibacillus organovorans</name>
    <dbReference type="NCBI Taxonomy" id="1765683"/>
    <lineage>
        <taxon>Bacteria</taxon>
        <taxon>Bacillati</taxon>
        <taxon>Bacillota</taxon>
        <taxon>Bacilli</taxon>
        <taxon>Bacillales</taxon>
        <taxon>Alicyclobacillaceae</taxon>
        <taxon>Ferroacidibacillus</taxon>
    </lineage>
</organism>
<evidence type="ECO:0000259" key="13">
    <source>
        <dbReference type="PROSITE" id="PS50109"/>
    </source>
</evidence>
<dbReference type="GO" id="GO:0000155">
    <property type="term" value="F:phosphorelay sensor kinase activity"/>
    <property type="evidence" value="ECO:0007669"/>
    <property type="project" value="InterPro"/>
</dbReference>
<accession>A0A1V4ET74</accession>
<feature type="domain" description="HAMP" evidence="14">
    <location>
        <begin position="74"/>
        <end position="126"/>
    </location>
</feature>
<dbReference type="RefSeq" id="WP_079290703.1">
    <property type="nucleotide sequence ID" value="NZ_MWPS01000022.1"/>
</dbReference>
<dbReference type="Gene3D" id="3.30.565.10">
    <property type="entry name" value="Histidine kinase-like ATPase, C-terminal domain"/>
    <property type="match status" value="1"/>
</dbReference>
<keyword evidence="5" id="KW-0597">Phosphoprotein</keyword>